<proteinExistence type="predicted"/>
<name>A0A2C5WSY6_9PEZI</name>
<comment type="caution">
    <text evidence="2">The sequence shown here is derived from an EMBL/GenBank/DDBJ whole genome shotgun (WGS) entry which is preliminary data.</text>
</comment>
<reference evidence="2 3" key="2">
    <citation type="journal article" date="2013" name="IMA Fungus">
        <title>IMA Genome-F 1: Ceratocystis fimbriata: Draft nuclear genome sequence for the plant pathogen, Ceratocystis fimbriata.</title>
        <authorList>
            <person name="Wilken P.M."/>
            <person name="Steenkamp E.T."/>
            <person name="Wingfield M.J."/>
            <person name="de Beer Z.W."/>
            <person name="Wingfield B.D."/>
        </authorList>
    </citation>
    <scope>NUCLEOTIDE SEQUENCE [LARGE SCALE GENOMIC DNA]</scope>
    <source>
        <strain evidence="2 3">CBS 114723</strain>
    </source>
</reference>
<evidence type="ECO:0000313" key="2">
    <source>
        <dbReference type="EMBL" id="PHH49475.1"/>
    </source>
</evidence>
<organism evidence="2 3">
    <name type="scientific">Ceratocystis fimbriata CBS 114723</name>
    <dbReference type="NCBI Taxonomy" id="1035309"/>
    <lineage>
        <taxon>Eukaryota</taxon>
        <taxon>Fungi</taxon>
        <taxon>Dikarya</taxon>
        <taxon>Ascomycota</taxon>
        <taxon>Pezizomycotina</taxon>
        <taxon>Sordariomycetes</taxon>
        <taxon>Hypocreomycetidae</taxon>
        <taxon>Microascales</taxon>
        <taxon>Ceratocystidaceae</taxon>
        <taxon>Ceratocystis</taxon>
    </lineage>
</organism>
<gene>
    <name evidence="2" type="ORF">CFIMG_007762RA00001</name>
</gene>
<sequence length="716" mass="79364">MASSREALLFYALWRDQDVRERLFLLLSKSDICKVRLANSACCNIITKRLFKRTHITFAANTFTKPYRIQALSRVGHHIEHLTFYFPHSKYTFMAPLIHPQTGQEVSFLYTPHTSMLSCMTRPKYNDNELGSILMQQYPPLFHAATNVPSFINAMKFIPNMRHLTISCPGQDPQERYRRNMVDYALISLRISIEKVPLPKFHKLSLSSVHPAAFIYLRHAPGIGSGPSSTRRWSQINNLRVTVDSWDFCGPAPGFDHLKMLQDYLRGFAPNLEKFKFSWAGGFKGPCPLVLPIESHMPPGEDLGNKSPYALALECVAFRLPRLRYMEIRNAEMSAAQIRGIVRAHKHTVKEFDFDDVTLTGDGSWDEAMGTLYYDRSSGSHLIRSPDMSSIVPDLSHRSPSVAVQAASRRLMHATMGFAPSFNVEDDGDLAESRSPKMHTCDNDALFIAGLTDKELPSIPPSPAKSSKCQRFLGELSPRRDRTKGLTFGQQSITYASDAPPPLFQDGSFKRSQKSPEPRFHFPLTPPRTPKSPQTPKPKGHGSPLVRSASVNTGLGASVPQAMTPALEVSPVQRNFAQEAAHQKLAVDPAMRMQALQRAREVVLQRMAREYQPPSSTRGESPARGAGEYGYGYDFGPSSLHAAVSGNAYEPSVATDASDTPSVLALDVAVGGCMADITMGRKFRQALFGPSTISVLSDYGAIESQSALVPLMLSRS</sequence>
<feature type="compositionally biased region" description="Pro residues" evidence="1">
    <location>
        <begin position="524"/>
        <end position="536"/>
    </location>
</feature>
<evidence type="ECO:0000313" key="3">
    <source>
        <dbReference type="Proteomes" id="UP000222788"/>
    </source>
</evidence>
<keyword evidence="3" id="KW-1185">Reference proteome</keyword>
<dbReference type="EMBL" id="APWK03000199">
    <property type="protein sequence ID" value="PHH49475.1"/>
    <property type="molecule type" value="Genomic_DNA"/>
</dbReference>
<dbReference type="AlphaFoldDB" id="A0A2C5WSY6"/>
<feature type="region of interest" description="Disordered" evidence="1">
    <location>
        <begin position="492"/>
        <end position="550"/>
    </location>
</feature>
<evidence type="ECO:0000256" key="1">
    <source>
        <dbReference type="SAM" id="MobiDB-lite"/>
    </source>
</evidence>
<dbReference type="STRING" id="1035309.A0A2C5WSY6"/>
<accession>A0A2C5WSY6</accession>
<reference evidence="2 3" key="1">
    <citation type="journal article" date="2013" name="Fungal Biol.">
        <title>Analysis of microsatellite markers in the genome of the plant pathogen Ceratocystis fimbriata.</title>
        <authorList>
            <person name="Simpson M.C."/>
            <person name="Wilken P.M."/>
            <person name="Coetzee M.P."/>
            <person name="Wingfield M.J."/>
            <person name="Wingfield B.D."/>
        </authorList>
    </citation>
    <scope>NUCLEOTIDE SEQUENCE [LARGE SCALE GENOMIC DNA]</scope>
    <source>
        <strain evidence="2 3">CBS 114723</strain>
    </source>
</reference>
<dbReference type="OrthoDB" id="5327538at2759"/>
<dbReference type="Proteomes" id="UP000222788">
    <property type="component" value="Unassembled WGS sequence"/>
</dbReference>
<protein>
    <submittedName>
        <fullName evidence="2">Uncharacterized protein</fullName>
    </submittedName>
</protein>